<protein>
    <submittedName>
        <fullName evidence="1">Uncharacterized protein</fullName>
    </submittedName>
</protein>
<accession>A0A0G0XK72</accession>
<name>A0A0G0XK72_9BACT</name>
<sequence>MGIENTEFKVESAQFEPRVSNVDITEYKQTNGIWLLDIKIGNERKEVSVFNLRDDRHKEDIAKALISGEPVAAFGIGNYGLAVGIDHPRRGRFPDSWEHYWRFKPDRPKDAHIPILLPPKYWNSIIDFRKIHPKFRKMFTRENLERAYREAVIFHIIAPTFDFAPHINHPALITSEKGKNSVSAFWWDDPDLKEIADLAMRLDPNVLIGISSFNDHGENPAFNYDEVIGYIIRKRRVPFKYVIRDEIGESIGVRSSHPQFKVPEKGDDPVWRVVRKGSVSVEKFLAATHLPFPVEGQEEAPFAPRSHPEKTNLDDLVDKVHRETLGDFLLRKAAQ</sequence>
<comment type="caution">
    <text evidence="1">The sequence shown here is derived from an EMBL/GenBank/DDBJ whole genome shotgun (WGS) entry which is preliminary data.</text>
</comment>
<organism evidence="1 2">
    <name type="scientific">Candidatus Curtissbacteria bacterium GW2011_GWA1_41_11</name>
    <dbReference type="NCBI Taxonomy" id="1618409"/>
    <lineage>
        <taxon>Bacteria</taxon>
        <taxon>Candidatus Curtissiibacteriota</taxon>
    </lineage>
</organism>
<dbReference type="Proteomes" id="UP000034854">
    <property type="component" value="Unassembled WGS sequence"/>
</dbReference>
<gene>
    <name evidence="1" type="ORF">UU34_C0001G0079</name>
</gene>
<evidence type="ECO:0000313" key="2">
    <source>
        <dbReference type="Proteomes" id="UP000034854"/>
    </source>
</evidence>
<proteinExistence type="predicted"/>
<dbReference type="AlphaFoldDB" id="A0A0G0XK72"/>
<dbReference type="EMBL" id="LCAG01000001">
    <property type="protein sequence ID" value="KKR88082.1"/>
    <property type="molecule type" value="Genomic_DNA"/>
</dbReference>
<evidence type="ECO:0000313" key="1">
    <source>
        <dbReference type="EMBL" id="KKR88082.1"/>
    </source>
</evidence>
<reference evidence="1 2" key="1">
    <citation type="journal article" date="2015" name="Nature">
        <title>rRNA introns, odd ribosomes, and small enigmatic genomes across a large radiation of phyla.</title>
        <authorList>
            <person name="Brown C.T."/>
            <person name="Hug L.A."/>
            <person name="Thomas B.C."/>
            <person name="Sharon I."/>
            <person name="Castelle C.J."/>
            <person name="Singh A."/>
            <person name="Wilkins M.J."/>
            <person name="Williams K.H."/>
            <person name="Banfield J.F."/>
        </authorList>
    </citation>
    <scope>NUCLEOTIDE SEQUENCE [LARGE SCALE GENOMIC DNA]</scope>
</reference>